<feature type="domain" description="Fumarylacetoacetase-like C-terminal" evidence="3">
    <location>
        <begin position="109"/>
        <end position="274"/>
    </location>
</feature>
<dbReference type="EMBL" id="ASGZ01000013">
    <property type="protein sequence ID" value="ESP89354.1"/>
    <property type="molecule type" value="Genomic_DNA"/>
</dbReference>
<dbReference type="PANTHER" id="PTHR42796:SF7">
    <property type="entry name" value="2-DEHYDRO-3-DEOXY-D-ARABINONATE DEHYDRATASE"/>
    <property type="match status" value="1"/>
</dbReference>
<keyword evidence="2" id="KW-0479">Metal-binding</keyword>
<dbReference type="Pfam" id="PF01557">
    <property type="entry name" value="FAA_hydrolase"/>
    <property type="match status" value="1"/>
</dbReference>
<evidence type="ECO:0000259" key="3">
    <source>
        <dbReference type="Pfam" id="PF01557"/>
    </source>
</evidence>
<evidence type="ECO:0000256" key="2">
    <source>
        <dbReference type="ARBA" id="ARBA00022723"/>
    </source>
</evidence>
<dbReference type="AlphaFoldDB" id="V4HN76"/>
<keyword evidence="5" id="KW-1185">Reference proteome</keyword>
<name>V4HN76_9EURY</name>
<sequence length="279" mass="30299">MASDEETAYDLTATEPGPTSFHELASAAALTDDSVDEVAAAWTDDAPTVDRDVLEANLIRPLDPEEIWGAGVTYSISQEARQEDSSGGLAESYLNAYEGDRPEVYFKATPSRTVGPDEAVGIRGDSEWDVPEPELTMILYKGDIVGYTVGNDVCSRSIERENLLYLPQSKIYAKSCALGPCISTGDTIGDPHDVRMELTISRDGDTVFQESTSTSEMVRSVDELNEFFQRYNEVPELTALLTGTSIIPPDDVTLEDGDDVAIEIEGIGTLENPVELLDS</sequence>
<dbReference type="eggNOG" id="arCOG00236">
    <property type="taxonomic scope" value="Archaea"/>
</dbReference>
<dbReference type="Proteomes" id="UP000017840">
    <property type="component" value="Unassembled WGS sequence"/>
</dbReference>
<evidence type="ECO:0000313" key="4">
    <source>
        <dbReference type="EMBL" id="ESP89354.1"/>
    </source>
</evidence>
<evidence type="ECO:0000256" key="1">
    <source>
        <dbReference type="ARBA" id="ARBA00010211"/>
    </source>
</evidence>
<comment type="similarity">
    <text evidence="1">Belongs to the FAH family.</text>
</comment>
<comment type="caution">
    <text evidence="4">The sequence shown here is derived from an EMBL/GenBank/DDBJ whole genome shotgun (WGS) entry which is preliminary data.</text>
</comment>
<dbReference type="Gene3D" id="3.90.850.10">
    <property type="entry name" value="Fumarylacetoacetase-like, C-terminal domain"/>
    <property type="match status" value="1"/>
</dbReference>
<dbReference type="InterPro" id="IPR036663">
    <property type="entry name" value="Fumarylacetoacetase_C_sf"/>
</dbReference>
<dbReference type="PANTHER" id="PTHR42796">
    <property type="entry name" value="FUMARYLACETOACETATE HYDROLASE DOMAIN-CONTAINING PROTEIN 2A-RELATED"/>
    <property type="match status" value="1"/>
</dbReference>
<dbReference type="GO" id="GO:0003824">
    <property type="term" value="F:catalytic activity"/>
    <property type="evidence" value="ECO:0007669"/>
    <property type="project" value="InterPro"/>
</dbReference>
<proteinExistence type="inferred from homology"/>
<dbReference type="STRING" id="1324957.K933_05031"/>
<dbReference type="InterPro" id="IPR011234">
    <property type="entry name" value="Fumarylacetoacetase-like_C"/>
</dbReference>
<organism evidence="4 5">
    <name type="scientific">Candidatus Halobonum tyrrellensis G22</name>
    <dbReference type="NCBI Taxonomy" id="1324957"/>
    <lineage>
        <taxon>Archaea</taxon>
        <taxon>Methanobacteriati</taxon>
        <taxon>Methanobacteriota</taxon>
        <taxon>Stenosarchaea group</taxon>
        <taxon>Halobacteria</taxon>
        <taxon>Halobacteriales</taxon>
        <taxon>Haloferacaceae</taxon>
        <taxon>Candidatus Halobonum</taxon>
    </lineage>
</organism>
<reference evidence="4 5" key="1">
    <citation type="journal article" date="2013" name="Genome Announc.">
        <title>Draft Genome Sequence of 'Candidatus Halobonum tyrrellensis' Strain G22, Isolated from the Hypersaline Waters of Lake Tyrrell, Australia.</title>
        <authorList>
            <person name="Ugalde J.A."/>
            <person name="Narasingarao P."/>
            <person name="Kuo S."/>
            <person name="Podell S."/>
            <person name="Allen E.E."/>
        </authorList>
    </citation>
    <scope>NUCLEOTIDE SEQUENCE [LARGE SCALE GENOMIC DNA]</scope>
    <source>
        <strain evidence="4 5">G22</strain>
    </source>
</reference>
<dbReference type="GO" id="GO:0046872">
    <property type="term" value="F:metal ion binding"/>
    <property type="evidence" value="ECO:0007669"/>
    <property type="project" value="UniProtKB-KW"/>
</dbReference>
<dbReference type="InterPro" id="IPR051121">
    <property type="entry name" value="FAH"/>
</dbReference>
<evidence type="ECO:0000313" key="5">
    <source>
        <dbReference type="Proteomes" id="UP000017840"/>
    </source>
</evidence>
<gene>
    <name evidence="4" type="ORF">K933_05031</name>
</gene>
<protein>
    <submittedName>
        <fullName evidence="4">2-keto-3-deoxyxylonate dehydratase</fullName>
    </submittedName>
</protein>
<dbReference type="GO" id="GO:0044281">
    <property type="term" value="P:small molecule metabolic process"/>
    <property type="evidence" value="ECO:0007669"/>
    <property type="project" value="UniProtKB-ARBA"/>
</dbReference>
<accession>V4HN76</accession>
<dbReference type="SUPFAM" id="SSF56529">
    <property type="entry name" value="FAH"/>
    <property type="match status" value="1"/>
</dbReference>